<dbReference type="SMART" id="SM00432">
    <property type="entry name" value="MADS"/>
    <property type="match status" value="1"/>
</dbReference>
<keyword evidence="4" id="KW-0804">Transcription</keyword>
<keyword evidence="3" id="KW-0238">DNA-binding</keyword>
<keyword evidence="9" id="KW-1185">Reference proteome</keyword>
<feature type="coiled-coil region" evidence="6">
    <location>
        <begin position="90"/>
        <end position="161"/>
    </location>
</feature>
<evidence type="ECO:0000313" key="9">
    <source>
        <dbReference type="Proteomes" id="UP000836841"/>
    </source>
</evidence>
<accession>A0AAU9RMX9</accession>
<dbReference type="GO" id="GO:0005634">
    <property type="term" value="C:nucleus"/>
    <property type="evidence" value="ECO:0007669"/>
    <property type="project" value="UniProtKB-SubCell"/>
</dbReference>
<dbReference type="EMBL" id="OU466858">
    <property type="protein sequence ID" value="CAH2046216.1"/>
    <property type="molecule type" value="Genomic_DNA"/>
</dbReference>
<keyword evidence="2" id="KW-0805">Transcription regulation</keyword>
<evidence type="ECO:0000256" key="1">
    <source>
        <dbReference type="ARBA" id="ARBA00004123"/>
    </source>
</evidence>
<protein>
    <recommendedName>
        <fullName evidence="7">MADS-box domain-containing protein</fullName>
    </recommendedName>
</protein>
<dbReference type="AlphaFoldDB" id="A0AAU9RMX9"/>
<sequence>MSREKIEIKDIEKKSSQIETFFEHLDGLFREVDAQVRLCNVGVGILVDSPTGQPYVFKCPCFNSMAACFGNPYSRRLKRSSPSSLRQARILKSQAKLDRLTDDLERHKEIEEFLERQLEAPKSYNGKKTIDLTLEELIALKEKLEVVRDNMKHNNMEMKEAI</sequence>
<evidence type="ECO:0000256" key="5">
    <source>
        <dbReference type="ARBA" id="ARBA00023242"/>
    </source>
</evidence>
<feature type="domain" description="MADS-box" evidence="7">
    <location>
        <begin position="1"/>
        <end position="61"/>
    </location>
</feature>
<comment type="subcellular location">
    <subcellularLocation>
        <location evidence="1">Nucleus</location>
    </subcellularLocation>
</comment>
<dbReference type="GO" id="GO:0046983">
    <property type="term" value="F:protein dimerization activity"/>
    <property type="evidence" value="ECO:0007669"/>
    <property type="project" value="InterPro"/>
</dbReference>
<keyword evidence="5" id="KW-0539">Nucleus</keyword>
<dbReference type="PROSITE" id="PS50066">
    <property type="entry name" value="MADS_BOX_2"/>
    <property type="match status" value="1"/>
</dbReference>
<dbReference type="GO" id="GO:0003677">
    <property type="term" value="F:DNA binding"/>
    <property type="evidence" value="ECO:0007669"/>
    <property type="project" value="UniProtKB-KW"/>
</dbReference>
<gene>
    <name evidence="8" type="ORF">TAV2_LOCUS7209</name>
</gene>
<reference evidence="8 9" key="1">
    <citation type="submission" date="2022-03" db="EMBL/GenBank/DDBJ databases">
        <authorList>
            <person name="Nunn A."/>
            <person name="Chopra R."/>
            <person name="Nunn A."/>
            <person name="Contreras Garrido A."/>
        </authorList>
    </citation>
    <scope>NUCLEOTIDE SEQUENCE [LARGE SCALE GENOMIC DNA]</scope>
</reference>
<keyword evidence="6" id="KW-0175">Coiled coil</keyword>
<organism evidence="8 9">
    <name type="scientific">Thlaspi arvense</name>
    <name type="common">Field penny-cress</name>
    <dbReference type="NCBI Taxonomy" id="13288"/>
    <lineage>
        <taxon>Eukaryota</taxon>
        <taxon>Viridiplantae</taxon>
        <taxon>Streptophyta</taxon>
        <taxon>Embryophyta</taxon>
        <taxon>Tracheophyta</taxon>
        <taxon>Spermatophyta</taxon>
        <taxon>Magnoliopsida</taxon>
        <taxon>eudicotyledons</taxon>
        <taxon>Gunneridae</taxon>
        <taxon>Pentapetalae</taxon>
        <taxon>rosids</taxon>
        <taxon>malvids</taxon>
        <taxon>Brassicales</taxon>
        <taxon>Brassicaceae</taxon>
        <taxon>Thlaspideae</taxon>
        <taxon>Thlaspi</taxon>
    </lineage>
</organism>
<dbReference type="Proteomes" id="UP000836841">
    <property type="component" value="Chromosome 2"/>
</dbReference>
<evidence type="ECO:0000256" key="2">
    <source>
        <dbReference type="ARBA" id="ARBA00023015"/>
    </source>
</evidence>
<evidence type="ECO:0000256" key="3">
    <source>
        <dbReference type="ARBA" id="ARBA00023125"/>
    </source>
</evidence>
<evidence type="ECO:0000259" key="7">
    <source>
        <dbReference type="PROSITE" id="PS50066"/>
    </source>
</evidence>
<evidence type="ECO:0000256" key="4">
    <source>
        <dbReference type="ARBA" id="ARBA00023163"/>
    </source>
</evidence>
<evidence type="ECO:0000313" key="8">
    <source>
        <dbReference type="EMBL" id="CAH2046216.1"/>
    </source>
</evidence>
<dbReference type="SUPFAM" id="SSF55455">
    <property type="entry name" value="SRF-like"/>
    <property type="match status" value="1"/>
</dbReference>
<proteinExistence type="predicted"/>
<name>A0AAU9RMX9_THLAR</name>
<dbReference type="InterPro" id="IPR002100">
    <property type="entry name" value="TF_MADSbox"/>
</dbReference>
<dbReference type="InterPro" id="IPR036879">
    <property type="entry name" value="TF_MADSbox_sf"/>
</dbReference>
<evidence type="ECO:0000256" key="6">
    <source>
        <dbReference type="SAM" id="Coils"/>
    </source>
</evidence>